<feature type="domain" description="Myb-like" evidence="2">
    <location>
        <begin position="373"/>
        <end position="428"/>
    </location>
</feature>
<feature type="compositionally biased region" description="Polar residues" evidence="1">
    <location>
        <begin position="345"/>
        <end position="356"/>
    </location>
</feature>
<dbReference type="Proteomes" id="UP001473302">
    <property type="component" value="Unassembled WGS sequence"/>
</dbReference>
<feature type="region of interest" description="Disordered" evidence="1">
    <location>
        <begin position="335"/>
        <end position="365"/>
    </location>
</feature>
<accession>A0ABP9ZC81</accession>
<dbReference type="SUPFAM" id="SSF46689">
    <property type="entry name" value="Homeodomain-like"/>
    <property type="match status" value="1"/>
</dbReference>
<name>A0ABP9ZC81_9FUNG</name>
<feature type="compositionally biased region" description="Basic and acidic residues" evidence="1">
    <location>
        <begin position="299"/>
        <end position="309"/>
    </location>
</feature>
<evidence type="ECO:0000313" key="4">
    <source>
        <dbReference type="EMBL" id="GAA5816727.1"/>
    </source>
</evidence>
<organism evidence="4 5">
    <name type="scientific">Mucor flavus</name>
    <dbReference type="NCBI Taxonomy" id="439312"/>
    <lineage>
        <taxon>Eukaryota</taxon>
        <taxon>Fungi</taxon>
        <taxon>Fungi incertae sedis</taxon>
        <taxon>Mucoromycota</taxon>
        <taxon>Mucoromycotina</taxon>
        <taxon>Mucoromycetes</taxon>
        <taxon>Mucorales</taxon>
        <taxon>Mucorineae</taxon>
        <taxon>Mucoraceae</taxon>
        <taxon>Mucor</taxon>
    </lineage>
</organism>
<proteinExistence type="predicted"/>
<keyword evidence="5" id="KW-1185">Reference proteome</keyword>
<dbReference type="PROSITE" id="PS50090">
    <property type="entry name" value="MYB_LIKE"/>
    <property type="match status" value="1"/>
</dbReference>
<dbReference type="InterPro" id="IPR017930">
    <property type="entry name" value="Myb_dom"/>
</dbReference>
<dbReference type="EMBL" id="BAABUK010000034">
    <property type="protein sequence ID" value="GAA5816727.1"/>
    <property type="molecule type" value="Genomic_DNA"/>
</dbReference>
<dbReference type="PROSITE" id="PS51294">
    <property type="entry name" value="HTH_MYB"/>
    <property type="match status" value="1"/>
</dbReference>
<evidence type="ECO:0000259" key="3">
    <source>
        <dbReference type="PROSITE" id="PS51294"/>
    </source>
</evidence>
<evidence type="ECO:0000256" key="1">
    <source>
        <dbReference type="SAM" id="MobiDB-lite"/>
    </source>
</evidence>
<protein>
    <recommendedName>
        <fullName evidence="6">Myb-like domain-containing protein</fullName>
    </recommendedName>
</protein>
<dbReference type="Gene3D" id="1.10.10.60">
    <property type="entry name" value="Homeodomain-like"/>
    <property type="match status" value="1"/>
</dbReference>
<feature type="compositionally biased region" description="Acidic residues" evidence="1">
    <location>
        <begin position="289"/>
        <end position="298"/>
    </location>
</feature>
<reference evidence="4 5" key="1">
    <citation type="submission" date="2024-04" db="EMBL/GenBank/DDBJ databases">
        <title>genome sequences of Mucor flavus KT1a and Helicostylum pulchrum KT1b strains isolated from the surface of a dry-aged beef.</title>
        <authorList>
            <person name="Toyotome T."/>
            <person name="Hosono M."/>
            <person name="Torimaru M."/>
            <person name="Fukuda K."/>
            <person name="Mikami N."/>
        </authorList>
    </citation>
    <scope>NUCLEOTIDE SEQUENCE [LARGE SCALE GENOMIC DNA]</scope>
    <source>
        <strain evidence="4 5">KT1a</strain>
    </source>
</reference>
<comment type="caution">
    <text evidence="4">The sequence shown here is derived from an EMBL/GenBank/DDBJ whole genome shotgun (WGS) entry which is preliminary data.</text>
</comment>
<feature type="region of interest" description="Disordered" evidence="1">
    <location>
        <begin position="289"/>
        <end position="320"/>
    </location>
</feature>
<dbReference type="InterPro" id="IPR001005">
    <property type="entry name" value="SANT/Myb"/>
</dbReference>
<dbReference type="InterPro" id="IPR009057">
    <property type="entry name" value="Homeodomain-like_sf"/>
</dbReference>
<evidence type="ECO:0000259" key="2">
    <source>
        <dbReference type="PROSITE" id="PS50090"/>
    </source>
</evidence>
<gene>
    <name evidence="4" type="ORF">MFLAVUS_010259</name>
</gene>
<evidence type="ECO:0000313" key="5">
    <source>
        <dbReference type="Proteomes" id="UP001473302"/>
    </source>
</evidence>
<sequence>MTKATRLTALKLLLDASNKLLGNFVSKNMLERRDEELYQIITNQTINELKRDPAFDESEIENYLNQIQLINLSVFTFNVLKEREYESCINNFFRSVTCDNEVTHEEIEFYVKLRHNALVTLCKSKKNIDYSEAIDSYFPQDVDKFYFSPGKANNYEATASVDYYGRKLRKESREETLSGPTFSDDDTLEAFVRNRYENLVPKLQLTLKRKSVEESSGRKKARTTDIATIEVDASEKTEANNLISQKPVGEKLPRLEIFENESELIMDSQEVEPVSEPEYIGNETIEITDSDSDSECEEVETREIAKFGGKDANSSQETDRLTEQIDELIEEMNEDETNQAVEPDQPSTSSNNSARNSLDDSDSEPTEIIAKRKIRKQSSPWTKEEVKALEEGLKKLRRPYWTDIIRYVKPALDNRTGPQLKDKARTMIGELKRRGFTEPDQLGAYKYVQHPDPDIKLQWFHCQFKDLGK</sequence>
<dbReference type="SMART" id="SM00717">
    <property type="entry name" value="SANT"/>
    <property type="match status" value="1"/>
</dbReference>
<feature type="domain" description="HTH myb-type" evidence="3">
    <location>
        <begin position="373"/>
        <end position="432"/>
    </location>
</feature>
<evidence type="ECO:0008006" key="6">
    <source>
        <dbReference type="Google" id="ProtNLM"/>
    </source>
</evidence>
<dbReference type="CDD" id="cd11660">
    <property type="entry name" value="SANT_TRF"/>
    <property type="match status" value="1"/>
</dbReference>